<dbReference type="Proteomes" id="UP000320762">
    <property type="component" value="Unassembled WGS sequence"/>
</dbReference>
<keyword evidence="1" id="KW-1133">Transmembrane helix</keyword>
<dbReference type="EMBL" id="VDMD01000026">
    <property type="protein sequence ID" value="TRM59752.1"/>
    <property type="molecule type" value="Genomic_DNA"/>
</dbReference>
<evidence type="ECO:0000313" key="3">
    <source>
        <dbReference type="Proteomes" id="UP000320762"/>
    </source>
</evidence>
<evidence type="ECO:0000256" key="1">
    <source>
        <dbReference type="SAM" id="Phobius"/>
    </source>
</evidence>
<gene>
    <name evidence="2" type="ORF">BD626DRAFT_539207</name>
</gene>
<feature type="transmembrane region" description="Helical" evidence="1">
    <location>
        <begin position="77"/>
        <end position="98"/>
    </location>
</feature>
<keyword evidence="3" id="KW-1185">Reference proteome</keyword>
<keyword evidence="1" id="KW-0472">Membrane</keyword>
<reference evidence="2 3" key="1">
    <citation type="journal article" date="2019" name="New Phytol.">
        <title>Comparative genomics reveals unique wood-decay strategies and fruiting body development in the Schizophyllaceae.</title>
        <authorList>
            <person name="Almasi E."/>
            <person name="Sahu N."/>
            <person name="Krizsan K."/>
            <person name="Balint B."/>
            <person name="Kovacs G.M."/>
            <person name="Kiss B."/>
            <person name="Cseklye J."/>
            <person name="Drula E."/>
            <person name="Henrissat B."/>
            <person name="Nagy I."/>
            <person name="Chovatia M."/>
            <person name="Adam C."/>
            <person name="LaButti K."/>
            <person name="Lipzen A."/>
            <person name="Riley R."/>
            <person name="Grigoriev I.V."/>
            <person name="Nagy L.G."/>
        </authorList>
    </citation>
    <scope>NUCLEOTIDE SEQUENCE [LARGE SCALE GENOMIC DNA]</scope>
    <source>
        <strain evidence="2 3">NL-1724</strain>
    </source>
</reference>
<name>A0A550C4P5_9AGAR</name>
<proteinExistence type="predicted"/>
<accession>A0A550C4P5</accession>
<organism evidence="2 3">
    <name type="scientific">Schizophyllum amplum</name>
    <dbReference type="NCBI Taxonomy" id="97359"/>
    <lineage>
        <taxon>Eukaryota</taxon>
        <taxon>Fungi</taxon>
        <taxon>Dikarya</taxon>
        <taxon>Basidiomycota</taxon>
        <taxon>Agaricomycotina</taxon>
        <taxon>Agaricomycetes</taxon>
        <taxon>Agaricomycetidae</taxon>
        <taxon>Agaricales</taxon>
        <taxon>Schizophyllaceae</taxon>
        <taxon>Schizophyllum</taxon>
    </lineage>
</organism>
<keyword evidence="1" id="KW-0812">Transmembrane</keyword>
<evidence type="ECO:0000313" key="2">
    <source>
        <dbReference type="EMBL" id="TRM59752.1"/>
    </source>
</evidence>
<dbReference type="AlphaFoldDB" id="A0A550C4P5"/>
<sequence>MASRAGRTGNSRTGDNVLILQDGVNKVLISGDDLTHLCAVLKRELHGVCVVKGARQPRKKGVKGIGGWHVFVLLRRVFVFIATHILIMAFLVCFLHWYNLVKFTTEYSQVKVPYVGRFQTLRNLEMSVRVV</sequence>
<protein>
    <submittedName>
        <fullName evidence="2">Uncharacterized protein</fullName>
    </submittedName>
</protein>
<comment type="caution">
    <text evidence="2">The sequence shown here is derived from an EMBL/GenBank/DDBJ whole genome shotgun (WGS) entry which is preliminary data.</text>
</comment>